<dbReference type="Proteomes" id="UP000243535">
    <property type="component" value="Unassembled WGS sequence"/>
</dbReference>
<organism evidence="7 8">
    <name type="scientific">Gulbenkiania indica</name>
    <dbReference type="NCBI Taxonomy" id="375574"/>
    <lineage>
        <taxon>Bacteria</taxon>
        <taxon>Pseudomonadati</taxon>
        <taxon>Pseudomonadota</taxon>
        <taxon>Betaproteobacteria</taxon>
        <taxon>Neisseriales</taxon>
        <taxon>Chromobacteriaceae</taxon>
        <taxon>Gulbenkiania</taxon>
    </lineage>
</organism>
<evidence type="ECO:0000259" key="6">
    <source>
        <dbReference type="Pfam" id="PF01343"/>
    </source>
</evidence>
<dbReference type="CDD" id="cd07023">
    <property type="entry name" value="S49_Sppa_N_C"/>
    <property type="match status" value="1"/>
</dbReference>
<evidence type="ECO:0000256" key="2">
    <source>
        <dbReference type="ARBA" id="ARBA00022670"/>
    </source>
</evidence>
<dbReference type="Gene3D" id="6.20.330.10">
    <property type="match status" value="1"/>
</dbReference>
<feature type="transmembrane region" description="Helical" evidence="5">
    <location>
        <begin position="55"/>
        <end position="75"/>
    </location>
</feature>
<dbReference type="GO" id="GO:0006508">
    <property type="term" value="P:proteolysis"/>
    <property type="evidence" value="ECO:0007669"/>
    <property type="project" value="UniProtKB-KW"/>
</dbReference>
<name>A0A0K6GUJ6_9NEIS</name>
<keyword evidence="8" id="KW-1185">Reference proteome</keyword>
<comment type="similarity">
    <text evidence="1">Belongs to the peptidase S49 family.</text>
</comment>
<dbReference type="GO" id="GO:0008236">
    <property type="term" value="F:serine-type peptidase activity"/>
    <property type="evidence" value="ECO:0007669"/>
    <property type="project" value="UniProtKB-KW"/>
</dbReference>
<gene>
    <name evidence="7" type="ORF">Ga0061063_1046</name>
</gene>
<evidence type="ECO:0000256" key="4">
    <source>
        <dbReference type="ARBA" id="ARBA00022825"/>
    </source>
</evidence>
<keyword evidence="2 7" id="KW-0645">Protease</keyword>
<keyword evidence="5" id="KW-0472">Membrane</keyword>
<sequence length="334" mass="37018">MAARPGRELNEPVGLAHCRQWSESVNDNPNWERDLVEKLAMAALVEQRRARRWRIFFRLVWLVFFLMLIASLWGGKRAAERLEGSGYTALINLNGEISTENDTAEMMIEALKDAYDDTGTKGIVIRANSPGGSPVLSGIVYDEMRRLKKLHPSVPVYVVVEEMCASGCYYIASAADRIYVDKASIVGSIGVLSDGFGLTGLMEKMGVERRLQTSGANKGMGDPFSPRNPRHEAIRQEMLDAIHAQFIQAVKNGRGNRLKDDPELFSGRVWIGEKSLPLGLADGYGSVESVARDVIKSSAIVDVTPSPALPDRFVRQFGVSFANGVQSFFKTRWY</sequence>
<keyword evidence="5" id="KW-0812">Transmembrane</keyword>
<dbReference type="EMBL" id="CYHA01000002">
    <property type="protein sequence ID" value="CUA82182.1"/>
    <property type="molecule type" value="Genomic_DNA"/>
</dbReference>
<keyword evidence="4" id="KW-0720">Serine protease</keyword>
<accession>A0A0K6GUJ6</accession>
<dbReference type="PANTHER" id="PTHR42987:SF8">
    <property type="entry name" value="PROTEINASE"/>
    <property type="match status" value="1"/>
</dbReference>
<reference evidence="8" key="1">
    <citation type="submission" date="2015-08" db="EMBL/GenBank/DDBJ databases">
        <authorList>
            <person name="Varghese N."/>
        </authorList>
    </citation>
    <scope>NUCLEOTIDE SEQUENCE [LARGE SCALE GENOMIC DNA]</scope>
    <source>
        <strain evidence="8">DSM 17901</strain>
    </source>
</reference>
<dbReference type="InterPro" id="IPR047272">
    <property type="entry name" value="S49_SppA_C"/>
</dbReference>
<evidence type="ECO:0000256" key="1">
    <source>
        <dbReference type="ARBA" id="ARBA00008683"/>
    </source>
</evidence>
<dbReference type="Gene3D" id="3.90.226.10">
    <property type="entry name" value="2-enoyl-CoA Hydratase, Chain A, domain 1"/>
    <property type="match status" value="1"/>
</dbReference>
<evidence type="ECO:0000256" key="5">
    <source>
        <dbReference type="SAM" id="Phobius"/>
    </source>
</evidence>
<dbReference type="PANTHER" id="PTHR42987">
    <property type="entry name" value="PEPTIDASE S49"/>
    <property type="match status" value="1"/>
</dbReference>
<keyword evidence="3" id="KW-0378">Hydrolase</keyword>
<evidence type="ECO:0000256" key="3">
    <source>
        <dbReference type="ARBA" id="ARBA00022801"/>
    </source>
</evidence>
<dbReference type="InterPro" id="IPR029045">
    <property type="entry name" value="ClpP/crotonase-like_dom_sf"/>
</dbReference>
<dbReference type="AlphaFoldDB" id="A0A0K6GUJ6"/>
<dbReference type="STRING" id="375574.GCA_001418035_00839"/>
<proteinExistence type="inferred from homology"/>
<evidence type="ECO:0000313" key="8">
    <source>
        <dbReference type="Proteomes" id="UP000243535"/>
    </source>
</evidence>
<dbReference type="SUPFAM" id="SSF52096">
    <property type="entry name" value="ClpP/crotonase"/>
    <property type="match status" value="1"/>
</dbReference>
<keyword evidence="5" id="KW-1133">Transmembrane helix</keyword>
<protein>
    <submittedName>
        <fullName evidence="7">Periplasmic serine protease, ClpP class</fullName>
    </submittedName>
</protein>
<dbReference type="Pfam" id="PF01343">
    <property type="entry name" value="Peptidase_S49"/>
    <property type="match status" value="1"/>
</dbReference>
<evidence type="ECO:0000313" key="7">
    <source>
        <dbReference type="EMBL" id="CUA82182.1"/>
    </source>
</evidence>
<dbReference type="InterPro" id="IPR002142">
    <property type="entry name" value="Peptidase_S49"/>
</dbReference>
<feature type="domain" description="Peptidase S49" evidence="6">
    <location>
        <begin position="153"/>
        <end position="293"/>
    </location>
</feature>